<dbReference type="Pfam" id="PF00560">
    <property type="entry name" value="LRR_1"/>
    <property type="match status" value="2"/>
</dbReference>
<dbReference type="Gene3D" id="3.80.10.10">
    <property type="entry name" value="Ribonuclease Inhibitor"/>
    <property type="match status" value="2"/>
</dbReference>
<evidence type="ECO:0000256" key="2">
    <source>
        <dbReference type="ARBA" id="ARBA00022737"/>
    </source>
</evidence>
<feature type="domain" description="PIF1/LRR1 pleckstrin homology" evidence="4">
    <location>
        <begin position="1"/>
        <end position="116"/>
    </location>
</feature>
<keyword evidence="6" id="KW-1185">Reference proteome</keyword>
<protein>
    <recommendedName>
        <fullName evidence="4">PIF1/LRR1 pleckstrin homology domain-containing protein</fullName>
    </recommendedName>
</protein>
<evidence type="ECO:0000313" key="5">
    <source>
        <dbReference type="EMBL" id="VVD02400.1"/>
    </source>
</evidence>
<dbReference type="InterPro" id="IPR050216">
    <property type="entry name" value="LRR_domain-containing"/>
</dbReference>
<dbReference type="SUPFAM" id="SSF52058">
    <property type="entry name" value="L domain-like"/>
    <property type="match status" value="1"/>
</dbReference>
<dbReference type="Pfam" id="PF25344">
    <property type="entry name" value="PH_LRR1"/>
    <property type="match status" value="1"/>
</dbReference>
<dbReference type="InterPro" id="IPR057437">
    <property type="entry name" value="PIF1/LRR1_PH"/>
</dbReference>
<proteinExistence type="predicted"/>
<keyword evidence="1" id="KW-0433">Leucine-rich repeat</keyword>
<dbReference type="GO" id="GO:0005737">
    <property type="term" value="C:cytoplasm"/>
    <property type="evidence" value="ECO:0007669"/>
    <property type="project" value="TreeGrafter"/>
</dbReference>
<organism evidence="5 6">
    <name type="scientific">Leptidea sinapis</name>
    <dbReference type="NCBI Taxonomy" id="189913"/>
    <lineage>
        <taxon>Eukaryota</taxon>
        <taxon>Metazoa</taxon>
        <taxon>Ecdysozoa</taxon>
        <taxon>Arthropoda</taxon>
        <taxon>Hexapoda</taxon>
        <taxon>Insecta</taxon>
        <taxon>Pterygota</taxon>
        <taxon>Neoptera</taxon>
        <taxon>Endopterygota</taxon>
        <taxon>Lepidoptera</taxon>
        <taxon>Glossata</taxon>
        <taxon>Ditrysia</taxon>
        <taxon>Papilionoidea</taxon>
        <taxon>Pieridae</taxon>
        <taxon>Dismorphiinae</taxon>
        <taxon>Leptidea</taxon>
    </lineage>
</organism>
<dbReference type="InterPro" id="IPR001611">
    <property type="entry name" value="Leu-rich_rpt"/>
</dbReference>
<dbReference type="InterPro" id="IPR003591">
    <property type="entry name" value="Leu-rich_rpt_typical-subtyp"/>
</dbReference>
<dbReference type="PROSITE" id="PS51450">
    <property type="entry name" value="LRR"/>
    <property type="match status" value="2"/>
</dbReference>
<dbReference type="PANTHER" id="PTHR48051:SF1">
    <property type="entry name" value="RAS SUPPRESSOR PROTEIN 1"/>
    <property type="match status" value="1"/>
</dbReference>
<dbReference type="Proteomes" id="UP000324832">
    <property type="component" value="Unassembled WGS sequence"/>
</dbReference>
<name>A0A5E4QVK9_9NEOP</name>
<evidence type="ECO:0000256" key="1">
    <source>
        <dbReference type="ARBA" id="ARBA00022614"/>
    </source>
</evidence>
<dbReference type="Pfam" id="PF13855">
    <property type="entry name" value="LRR_8"/>
    <property type="match status" value="1"/>
</dbReference>
<dbReference type="PANTHER" id="PTHR48051">
    <property type="match status" value="1"/>
</dbReference>
<accession>A0A5E4QVK9</accession>
<keyword evidence="3" id="KW-0539">Nucleus</keyword>
<evidence type="ECO:0000259" key="4">
    <source>
        <dbReference type="Pfam" id="PF25344"/>
    </source>
</evidence>
<evidence type="ECO:0000313" key="6">
    <source>
        <dbReference type="Proteomes" id="UP000324832"/>
    </source>
</evidence>
<keyword evidence="2" id="KW-0677">Repeat</keyword>
<evidence type="ECO:0000256" key="3">
    <source>
        <dbReference type="ARBA" id="ARBA00023242"/>
    </source>
</evidence>
<dbReference type="AlphaFoldDB" id="A0A5E4QVK9"/>
<dbReference type="EMBL" id="FZQP02006055">
    <property type="protein sequence ID" value="VVD02400.1"/>
    <property type="molecule type" value="Genomic_DNA"/>
</dbReference>
<gene>
    <name evidence="5" type="ORF">LSINAPIS_LOCUS12622</name>
</gene>
<sequence length="413" mass="47161">MKLTCKVEVVNRLHSNLNIKSNGKYIKSTLAVGKEPKGETEYFLLHFSTANKSGTKYRVKFIKQVFVKFINEGKITIRFEDPPHDLCVQCEVVQLKCFLNILKSCITGKAKDVKVSNLSSISVTAIDNAPTKLVIRSRADFTTKGFPRTLETLHIVGIGLCNFRREILSLILLTVLDLSNNEIEKIPYEFARMPNLRELYLANNALGKPDVVDWRWLLGPKITTTLKLLDLCGNKLKLIPNDIWKLRSLVTLKLDNNLIHQLPASLARLRALRYLTLSRNSLESLPCSLFQCSFEDLDLSMNKFDDSISTATNIDYSQWDLCVGSLVHISAKVILKHNMFYTRKTIPWTLVDMLDNAKMCICGRPVLNDIYLYKRINFADKFKGTSLIKNSFTSEINFECYFCSPKCLLKLNR</sequence>
<dbReference type="SMART" id="SM00369">
    <property type="entry name" value="LRR_TYP"/>
    <property type="match status" value="4"/>
</dbReference>
<dbReference type="InterPro" id="IPR032675">
    <property type="entry name" value="LRR_dom_sf"/>
</dbReference>
<reference evidence="5 6" key="1">
    <citation type="submission" date="2017-07" db="EMBL/GenBank/DDBJ databases">
        <authorList>
            <person name="Talla V."/>
            <person name="Backstrom N."/>
        </authorList>
    </citation>
    <scope>NUCLEOTIDE SEQUENCE [LARGE SCALE GENOMIC DNA]</scope>
</reference>